<evidence type="ECO:0000313" key="3">
    <source>
        <dbReference type="Proteomes" id="UP001219355"/>
    </source>
</evidence>
<evidence type="ECO:0000259" key="1">
    <source>
        <dbReference type="Pfam" id="PF13621"/>
    </source>
</evidence>
<dbReference type="PANTHER" id="PTHR12461">
    <property type="entry name" value="HYPOXIA-INDUCIBLE FACTOR 1 ALPHA INHIBITOR-RELATED"/>
    <property type="match status" value="1"/>
</dbReference>
<dbReference type="EMBL" id="CP120627">
    <property type="protein sequence ID" value="WEW55559.1"/>
    <property type="molecule type" value="Genomic_DNA"/>
</dbReference>
<dbReference type="SUPFAM" id="SSF51197">
    <property type="entry name" value="Clavaminate synthase-like"/>
    <property type="match status" value="1"/>
</dbReference>
<dbReference type="Proteomes" id="UP001219355">
    <property type="component" value="Chromosome 1"/>
</dbReference>
<keyword evidence="3" id="KW-1185">Reference proteome</keyword>
<gene>
    <name evidence="2" type="ORF">PRK78_000990</name>
</gene>
<dbReference type="PANTHER" id="PTHR12461:SF105">
    <property type="entry name" value="HYPOXIA-INDUCIBLE FACTOR 1-ALPHA INHIBITOR"/>
    <property type="match status" value="1"/>
</dbReference>
<name>A0AAF0II70_9EURO</name>
<feature type="domain" description="Cupin-like" evidence="1">
    <location>
        <begin position="28"/>
        <end position="321"/>
    </location>
</feature>
<evidence type="ECO:0000313" key="2">
    <source>
        <dbReference type="EMBL" id="WEW55559.1"/>
    </source>
</evidence>
<sequence>MKSSFTSSLKTARFIALDTLASSNVAAFRESFFKPQIPIVLPRGQFRNLPAISRWFAASSSSSPTDIEPSSFRSLNYDYLEQFRDSHVPLELTTKASNGSNTQCEESFKRFHAPLSFFLDWTRSVEDSNPKGTSQKTGPANIPNVRLYLAQCQLLDLAAPLRDDFPAPPYVTDAGKGDIYDTNVWIGIAPTYTPLHRDPNPNIFVQLAGAKHIRLLSPNAGLTIYDSVRARVGKSGGVRSAAFRGEDMMHGLEKELLDQAIWGKHECEDGDQPVVENASEEAYGYEVLVTAGDGVFIPTGWWHSIKGVGEGITASVNWWFR</sequence>
<accession>A0AAF0II70</accession>
<reference evidence="2" key="1">
    <citation type="submission" date="2023-03" db="EMBL/GenBank/DDBJ databases">
        <title>Emydomyces testavorans Genome Sequence.</title>
        <authorList>
            <person name="Hoyer L."/>
        </authorList>
    </citation>
    <scope>NUCLEOTIDE SEQUENCE</scope>
    <source>
        <strain evidence="2">16-2883</strain>
    </source>
</reference>
<dbReference type="AlphaFoldDB" id="A0AAF0II70"/>
<dbReference type="Gene3D" id="2.60.120.650">
    <property type="entry name" value="Cupin"/>
    <property type="match status" value="1"/>
</dbReference>
<dbReference type="Pfam" id="PF13621">
    <property type="entry name" value="Cupin_8"/>
    <property type="match status" value="1"/>
</dbReference>
<proteinExistence type="predicted"/>
<dbReference type="InterPro" id="IPR041667">
    <property type="entry name" value="Cupin_8"/>
</dbReference>
<protein>
    <recommendedName>
        <fullName evidence="1">Cupin-like domain-containing protein</fullName>
    </recommendedName>
</protein>
<organism evidence="2 3">
    <name type="scientific">Emydomyces testavorans</name>
    <dbReference type="NCBI Taxonomy" id="2070801"/>
    <lineage>
        <taxon>Eukaryota</taxon>
        <taxon>Fungi</taxon>
        <taxon>Dikarya</taxon>
        <taxon>Ascomycota</taxon>
        <taxon>Pezizomycotina</taxon>
        <taxon>Eurotiomycetes</taxon>
        <taxon>Eurotiomycetidae</taxon>
        <taxon>Onygenales</taxon>
        <taxon>Nannizziopsiaceae</taxon>
        <taxon>Emydomyces</taxon>
    </lineage>
</organism>